<keyword evidence="1" id="KW-0328">Glycosyltransferase</keyword>
<keyword evidence="2 4" id="KW-0808">Transferase</keyword>
<dbReference type="EMBL" id="FQUE01000001">
    <property type="protein sequence ID" value="SHE58946.1"/>
    <property type="molecule type" value="Genomic_DNA"/>
</dbReference>
<dbReference type="STRING" id="366533.SAMN05444339_101816"/>
<dbReference type="GO" id="GO:0016758">
    <property type="term" value="F:hexosyltransferase activity"/>
    <property type="evidence" value="ECO:0007669"/>
    <property type="project" value="TreeGrafter"/>
</dbReference>
<reference evidence="5" key="1">
    <citation type="submission" date="2016-11" db="EMBL/GenBank/DDBJ databases">
        <authorList>
            <person name="Varghese N."/>
            <person name="Submissions S."/>
        </authorList>
    </citation>
    <scope>NUCLEOTIDE SEQUENCE [LARGE SCALE GENOMIC DNA]</scope>
    <source>
        <strain evidence="5">DSM 29326</strain>
    </source>
</reference>
<organism evidence="4 5">
    <name type="scientific">Loktanella atrilutea</name>
    <dbReference type="NCBI Taxonomy" id="366533"/>
    <lineage>
        <taxon>Bacteria</taxon>
        <taxon>Pseudomonadati</taxon>
        <taxon>Pseudomonadota</taxon>
        <taxon>Alphaproteobacteria</taxon>
        <taxon>Rhodobacterales</taxon>
        <taxon>Roseobacteraceae</taxon>
        <taxon>Loktanella</taxon>
    </lineage>
</organism>
<dbReference type="CDD" id="cd06533">
    <property type="entry name" value="Glyco_transf_WecG_TagA"/>
    <property type="match status" value="1"/>
</dbReference>
<evidence type="ECO:0000256" key="2">
    <source>
        <dbReference type="ARBA" id="ARBA00022679"/>
    </source>
</evidence>
<keyword evidence="5" id="KW-1185">Reference proteome</keyword>
<protein>
    <submittedName>
        <fullName evidence="4">N-acetylglucosaminyldiphosphoundecaprenol N-acetyl-beta-D-mannosaminyltransferase</fullName>
    </submittedName>
</protein>
<dbReference type="NCBIfam" id="TIGR00696">
    <property type="entry name" value="wecG_tagA_cpsF"/>
    <property type="match status" value="1"/>
</dbReference>
<name>A0A1M4UQD9_LOKAT</name>
<feature type="region of interest" description="Disordered" evidence="3">
    <location>
        <begin position="268"/>
        <end position="288"/>
    </location>
</feature>
<evidence type="ECO:0000256" key="1">
    <source>
        <dbReference type="ARBA" id="ARBA00022676"/>
    </source>
</evidence>
<evidence type="ECO:0000313" key="5">
    <source>
        <dbReference type="Proteomes" id="UP000183987"/>
    </source>
</evidence>
<dbReference type="InterPro" id="IPR004629">
    <property type="entry name" value="WecG_TagA_CpsF"/>
</dbReference>
<dbReference type="PANTHER" id="PTHR34136:SF1">
    <property type="entry name" value="UDP-N-ACETYL-D-MANNOSAMINURONIC ACID TRANSFERASE"/>
    <property type="match status" value="1"/>
</dbReference>
<dbReference type="OrthoDB" id="9771846at2"/>
<dbReference type="AlphaFoldDB" id="A0A1M4UQD9"/>
<evidence type="ECO:0000256" key="3">
    <source>
        <dbReference type="SAM" id="MobiDB-lite"/>
    </source>
</evidence>
<dbReference type="PANTHER" id="PTHR34136">
    <property type="match status" value="1"/>
</dbReference>
<dbReference type="RefSeq" id="WP_072855866.1">
    <property type="nucleotide sequence ID" value="NZ_FQUE01000001.1"/>
</dbReference>
<dbReference type="Proteomes" id="UP000183987">
    <property type="component" value="Unassembled WGS sequence"/>
</dbReference>
<sequence>MIPGTALTTDPAIDRLDSINVLGVAVSDLDMARAVRLVGAAVRMRTRGYICICGAHGVVECQADPALQRVFNGAMAVTPDGMPLVWALRGAGHAQAGRVYGPDLMRNMLDTGRTAGLRHFLYGTTPATLAKLTAQIGRRYPGAIIAGSYAPPFRPLTPDEERHFADVINGAAADIVWVGLSTPKQDRWMAAMRDRLEAPVLIGVGAAFDFLAGNTRSAPPVLQRAGLEWAFRLATEPRRLWRRYVRIVPLYLMLRGLQRAGLRHFPIEWPTPSTPPQGVSGADPAATT</sequence>
<dbReference type="Pfam" id="PF03808">
    <property type="entry name" value="Glyco_tran_WecG"/>
    <property type="match status" value="1"/>
</dbReference>
<accession>A0A1M4UQD9</accession>
<evidence type="ECO:0000313" key="4">
    <source>
        <dbReference type="EMBL" id="SHE58946.1"/>
    </source>
</evidence>
<proteinExistence type="predicted"/>
<gene>
    <name evidence="4" type="ORF">SAMN05444339_101816</name>
</gene>